<gene>
    <name evidence="2" type="ORF">CYLTODRAFT_492208</name>
</gene>
<reference evidence="2 3" key="1">
    <citation type="journal article" date="2015" name="Fungal Genet. Biol.">
        <title>Evolution of novel wood decay mechanisms in Agaricales revealed by the genome sequences of Fistulina hepatica and Cylindrobasidium torrendii.</title>
        <authorList>
            <person name="Floudas D."/>
            <person name="Held B.W."/>
            <person name="Riley R."/>
            <person name="Nagy L.G."/>
            <person name="Koehler G."/>
            <person name="Ransdell A.S."/>
            <person name="Younus H."/>
            <person name="Chow J."/>
            <person name="Chiniquy J."/>
            <person name="Lipzen A."/>
            <person name="Tritt A."/>
            <person name="Sun H."/>
            <person name="Haridas S."/>
            <person name="LaButti K."/>
            <person name="Ohm R.A."/>
            <person name="Kues U."/>
            <person name="Blanchette R.A."/>
            <person name="Grigoriev I.V."/>
            <person name="Minto R.E."/>
            <person name="Hibbett D.S."/>
        </authorList>
    </citation>
    <scope>NUCLEOTIDE SEQUENCE [LARGE SCALE GENOMIC DNA]</scope>
    <source>
        <strain evidence="2 3">FP15055 ss-10</strain>
    </source>
</reference>
<protein>
    <submittedName>
        <fullName evidence="2">Uncharacterized protein</fullName>
    </submittedName>
</protein>
<organism evidence="2 3">
    <name type="scientific">Cylindrobasidium torrendii FP15055 ss-10</name>
    <dbReference type="NCBI Taxonomy" id="1314674"/>
    <lineage>
        <taxon>Eukaryota</taxon>
        <taxon>Fungi</taxon>
        <taxon>Dikarya</taxon>
        <taxon>Basidiomycota</taxon>
        <taxon>Agaricomycotina</taxon>
        <taxon>Agaricomycetes</taxon>
        <taxon>Agaricomycetidae</taxon>
        <taxon>Agaricales</taxon>
        <taxon>Marasmiineae</taxon>
        <taxon>Physalacriaceae</taxon>
        <taxon>Cylindrobasidium</taxon>
    </lineage>
</organism>
<accession>A0A0D7B7T6</accession>
<name>A0A0D7B7T6_9AGAR</name>
<dbReference type="AlphaFoldDB" id="A0A0D7B7T6"/>
<dbReference type="EMBL" id="KN880584">
    <property type="protein sequence ID" value="KIY65606.1"/>
    <property type="molecule type" value="Genomic_DNA"/>
</dbReference>
<proteinExistence type="predicted"/>
<feature type="compositionally biased region" description="Acidic residues" evidence="1">
    <location>
        <begin position="279"/>
        <end position="289"/>
    </location>
</feature>
<evidence type="ECO:0000313" key="3">
    <source>
        <dbReference type="Proteomes" id="UP000054007"/>
    </source>
</evidence>
<evidence type="ECO:0000256" key="1">
    <source>
        <dbReference type="SAM" id="MobiDB-lite"/>
    </source>
</evidence>
<feature type="compositionally biased region" description="Polar residues" evidence="1">
    <location>
        <begin position="256"/>
        <end position="270"/>
    </location>
</feature>
<keyword evidence="3" id="KW-1185">Reference proteome</keyword>
<feature type="region of interest" description="Disordered" evidence="1">
    <location>
        <begin position="256"/>
        <end position="289"/>
    </location>
</feature>
<evidence type="ECO:0000313" key="2">
    <source>
        <dbReference type="EMBL" id="KIY65606.1"/>
    </source>
</evidence>
<sequence>MCFTNIYAPKPKRSVDILAMQKIINWVELATEENFPSPVLPNNLLPPCHNQPAMWASENTDGPTTSGIQEDAWRPSPALHRAIDNDFDSDAQPSGLLFSLADAAPGQPFGGQAYTDPPSPTDAHVARQSFAQLPYFGDSIGRPLQPVPLPDVHTLYDERDYELNAPAFLGSALAFGSFASSGSTSTAAARSALTSEDRARALQAVQDLDLNALSDQEADQFAAALMNRLRRGQIDYEQPAKIQRPLGRSAGRSVGQLHNAQVPTNVNGSVLNKRKRDDMDMDEDENAVF</sequence>
<dbReference type="Proteomes" id="UP000054007">
    <property type="component" value="Unassembled WGS sequence"/>
</dbReference>